<accession>A0ABD6CGV2</accession>
<reference evidence="2 3" key="1">
    <citation type="journal article" date="2019" name="Int. J. Syst. Evol. Microbiol.">
        <title>The Global Catalogue of Microorganisms (GCM) 10K type strain sequencing project: providing services to taxonomists for standard genome sequencing and annotation.</title>
        <authorList>
            <consortium name="The Broad Institute Genomics Platform"/>
            <consortium name="The Broad Institute Genome Sequencing Center for Infectious Disease"/>
            <person name="Wu L."/>
            <person name="Ma J."/>
        </authorList>
    </citation>
    <scope>NUCLEOTIDE SEQUENCE [LARGE SCALE GENOMIC DNA]</scope>
    <source>
        <strain evidence="2 3">CGMCC 1.12125</strain>
    </source>
</reference>
<evidence type="ECO:0000313" key="3">
    <source>
        <dbReference type="Proteomes" id="UP001597119"/>
    </source>
</evidence>
<name>A0ABD6CGV2_9EURY</name>
<keyword evidence="3" id="KW-1185">Reference proteome</keyword>
<dbReference type="GO" id="GO:0006355">
    <property type="term" value="P:regulation of DNA-templated transcription"/>
    <property type="evidence" value="ECO:0007669"/>
    <property type="project" value="UniProtKB-ARBA"/>
</dbReference>
<organism evidence="2 3">
    <name type="scientific">Halorientalis brevis</name>
    <dbReference type="NCBI Taxonomy" id="1126241"/>
    <lineage>
        <taxon>Archaea</taxon>
        <taxon>Methanobacteriati</taxon>
        <taxon>Methanobacteriota</taxon>
        <taxon>Stenosarchaea group</taxon>
        <taxon>Halobacteria</taxon>
        <taxon>Halobacteriales</taxon>
        <taxon>Haloarculaceae</taxon>
        <taxon>Halorientalis</taxon>
    </lineage>
</organism>
<proteinExistence type="predicted"/>
<dbReference type="RefSeq" id="WP_247382067.1">
    <property type="nucleotide sequence ID" value="NZ_JALLGV010000013.1"/>
</dbReference>
<dbReference type="InterPro" id="IPR000835">
    <property type="entry name" value="HTH_MarR-typ"/>
</dbReference>
<dbReference type="InterPro" id="IPR036390">
    <property type="entry name" value="WH_DNA-bd_sf"/>
</dbReference>
<dbReference type="Proteomes" id="UP001597119">
    <property type="component" value="Unassembled WGS sequence"/>
</dbReference>
<dbReference type="SUPFAM" id="SSF46785">
    <property type="entry name" value="Winged helix' DNA-binding domain"/>
    <property type="match status" value="1"/>
</dbReference>
<gene>
    <name evidence="2" type="ORF">ACFR9U_16320</name>
</gene>
<dbReference type="InterPro" id="IPR036388">
    <property type="entry name" value="WH-like_DNA-bd_sf"/>
</dbReference>
<dbReference type="Pfam" id="PF12802">
    <property type="entry name" value="MarR_2"/>
    <property type="match status" value="1"/>
</dbReference>
<sequence length="82" mass="9334">MGKPGPNRRVSDREFLREMAIAPDPIVTANELSERLDYSRAGVNNILDEMVEKGFVIEREVGSRAKVYWLTREGRKKAGKLD</sequence>
<evidence type="ECO:0000259" key="1">
    <source>
        <dbReference type="Pfam" id="PF12802"/>
    </source>
</evidence>
<protein>
    <submittedName>
        <fullName evidence="2">MarR family transcriptional regulator</fullName>
    </submittedName>
</protein>
<evidence type="ECO:0000313" key="2">
    <source>
        <dbReference type="EMBL" id="MFD1588544.1"/>
    </source>
</evidence>
<feature type="domain" description="HTH marR-type" evidence="1">
    <location>
        <begin position="16"/>
        <end position="60"/>
    </location>
</feature>
<comment type="caution">
    <text evidence="2">The sequence shown here is derived from an EMBL/GenBank/DDBJ whole genome shotgun (WGS) entry which is preliminary data.</text>
</comment>
<dbReference type="Gene3D" id="1.10.10.10">
    <property type="entry name" value="Winged helix-like DNA-binding domain superfamily/Winged helix DNA-binding domain"/>
    <property type="match status" value="1"/>
</dbReference>
<dbReference type="EMBL" id="JBHUDJ010000013">
    <property type="protein sequence ID" value="MFD1588544.1"/>
    <property type="molecule type" value="Genomic_DNA"/>
</dbReference>
<dbReference type="AlphaFoldDB" id="A0ABD6CGV2"/>